<evidence type="ECO:0000256" key="3">
    <source>
        <dbReference type="ARBA" id="ARBA00023163"/>
    </source>
</evidence>
<evidence type="ECO:0000313" key="6">
    <source>
        <dbReference type="EMBL" id="OLO82955.1"/>
    </source>
</evidence>
<comment type="caution">
    <text evidence="6">The sequence shown here is derived from an EMBL/GenBank/DDBJ whole genome shotgun (WGS) entry which is preliminary data.</text>
</comment>
<dbReference type="HAMAP" id="MF_01219">
    <property type="entry name" value="PyrR"/>
    <property type="match status" value="1"/>
</dbReference>
<evidence type="ECO:0000256" key="1">
    <source>
        <dbReference type="ARBA" id="ARBA00005565"/>
    </source>
</evidence>
<dbReference type="PANTHER" id="PTHR11608:SF0">
    <property type="entry name" value="BIFUNCTIONAL PROTEIN PYRR"/>
    <property type="match status" value="1"/>
</dbReference>
<organism evidence="6 7">
    <name type="scientific">Actinomyces naeslundii</name>
    <dbReference type="NCBI Taxonomy" id="1655"/>
    <lineage>
        <taxon>Bacteria</taxon>
        <taxon>Bacillati</taxon>
        <taxon>Actinomycetota</taxon>
        <taxon>Actinomycetes</taxon>
        <taxon>Actinomycetales</taxon>
        <taxon>Actinomycetaceae</taxon>
        <taxon>Actinomyces</taxon>
    </lineage>
</organism>
<dbReference type="NCBIfam" id="NF003547">
    <property type="entry name" value="PRK05205.1-3"/>
    <property type="match status" value="1"/>
</dbReference>
<dbReference type="EC" id="2.4.2.9" evidence="4"/>
<dbReference type="PANTHER" id="PTHR11608">
    <property type="entry name" value="BIFUNCTIONAL PROTEIN PYRR"/>
    <property type="match status" value="1"/>
</dbReference>
<keyword evidence="4 6" id="KW-0328">Glycosyltransferase</keyword>
<dbReference type="InterPro" id="IPR000836">
    <property type="entry name" value="PRTase_dom"/>
</dbReference>
<dbReference type="SUPFAM" id="SSF53271">
    <property type="entry name" value="PRTase-like"/>
    <property type="match status" value="1"/>
</dbReference>
<gene>
    <name evidence="4" type="primary">pyrR</name>
    <name evidence="6" type="ORF">BKH13_07465</name>
</gene>
<dbReference type="GO" id="GO:0016757">
    <property type="term" value="F:glycosyltransferase activity"/>
    <property type="evidence" value="ECO:0007669"/>
    <property type="project" value="UniProtKB-KW"/>
</dbReference>
<comment type="function">
    <text evidence="4">Also displays a weak uracil phosphoribosyltransferase activity which is not physiologically significant.</text>
</comment>
<dbReference type="Gene3D" id="3.40.50.2020">
    <property type="match status" value="1"/>
</dbReference>
<comment type="function">
    <text evidence="4">Regulates the transcription of the pyrimidine nucleotide (pyr) operon in response to exogenous pyrimidines.</text>
</comment>
<evidence type="ECO:0000259" key="5">
    <source>
        <dbReference type="Pfam" id="PF00156"/>
    </source>
</evidence>
<dbReference type="EMBL" id="MSKX01000020">
    <property type="protein sequence ID" value="OLO82955.1"/>
    <property type="molecule type" value="Genomic_DNA"/>
</dbReference>
<protein>
    <recommendedName>
        <fullName evidence="4">Bifunctional protein PyrR</fullName>
    </recommendedName>
    <domain>
        <recommendedName>
            <fullName evidence="4">Pyrimidine operon regulatory protein</fullName>
        </recommendedName>
    </domain>
    <domain>
        <recommendedName>
            <fullName evidence="4">Uracil phosphoribosyltransferase</fullName>
            <shortName evidence="4">UPRTase</shortName>
            <ecNumber evidence="4">2.4.2.9</ecNumber>
        </recommendedName>
    </domain>
</protein>
<sequence>MAESLSGASSAPSPGKEILGPPDIARSLFRIAHEILERNHGARDVVVLGIPSGGVPLARRLVEALAFAASEGTQQTAQEEQTAQSKAVSTKVPVGTLDITMYRDDLGRHPIRVPRPTEIPQGGIDGKVVILVDDVLYSGRTIRAALDALGAIGRPRAVQLATLVDRGHRELPIRADYVGKNLPTSRAEKVVVSLTELGASTDAVTIVPADVPTERSSERADQEATR</sequence>
<name>A0ABX3F2K7_ACTNA</name>
<dbReference type="InterPro" id="IPR023050">
    <property type="entry name" value="PyrR"/>
</dbReference>
<keyword evidence="7" id="KW-1185">Reference proteome</keyword>
<keyword evidence="4" id="KW-0808">Transferase</keyword>
<dbReference type="RefSeq" id="WP_075410027.1">
    <property type="nucleotide sequence ID" value="NZ_MSKX01000020.1"/>
</dbReference>
<keyword evidence="3 4" id="KW-0804">Transcription</keyword>
<comment type="similarity">
    <text evidence="1 4">Belongs to the purine/pyrimidine phosphoribosyltransferase family. PyrR subfamily.</text>
</comment>
<evidence type="ECO:0000256" key="2">
    <source>
        <dbReference type="ARBA" id="ARBA00023015"/>
    </source>
</evidence>
<dbReference type="Proteomes" id="UP000186781">
    <property type="component" value="Unassembled WGS sequence"/>
</dbReference>
<feature type="domain" description="Phosphoribosyltransferase" evidence="5">
    <location>
        <begin position="19"/>
        <end position="182"/>
    </location>
</feature>
<dbReference type="InterPro" id="IPR029057">
    <property type="entry name" value="PRTase-like"/>
</dbReference>
<comment type="catalytic activity">
    <reaction evidence="4">
        <text>UMP + diphosphate = 5-phospho-alpha-D-ribose 1-diphosphate + uracil</text>
        <dbReference type="Rhea" id="RHEA:13017"/>
        <dbReference type="ChEBI" id="CHEBI:17568"/>
        <dbReference type="ChEBI" id="CHEBI:33019"/>
        <dbReference type="ChEBI" id="CHEBI:57865"/>
        <dbReference type="ChEBI" id="CHEBI:58017"/>
        <dbReference type="EC" id="2.4.2.9"/>
    </reaction>
</comment>
<accession>A0ABX3F2K7</accession>
<proteinExistence type="inferred from homology"/>
<evidence type="ECO:0000256" key="4">
    <source>
        <dbReference type="HAMAP-Rule" id="MF_01219"/>
    </source>
</evidence>
<keyword evidence="2 4" id="KW-0805">Transcription regulation</keyword>
<evidence type="ECO:0000313" key="7">
    <source>
        <dbReference type="Proteomes" id="UP000186781"/>
    </source>
</evidence>
<dbReference type="InterPro" id="IPR050137">
    <property type="entry name" value="PyrR_bifunctional"/>
</dbReference>
<dbReference type="CDD" id="cd06223">
    <property type="entry name" value="PRTases_typeI"/>
    <property type="match status" value="1"/>
</dbReference>
<dbReference type="NCBIfam" id="NF003549">
    <property type="entry name" value="PRK05205.1-5"/>
    <property type="match status" value="1"/>
</dbReference>
<reference evidence="6 7" key="1">
    <citation type="submission" date="2016-12" db="EMBL/GenBank/DDBJ databases">
        <title>Genomic comparison of strains in the 'Actinomyces naeslundii' group.</title>
        <authorList>
            <person name="Mughal S.R."/>
            <person name="Do T."/>
            <person name="Gilbert S.C."/>
            <person name="Witherden E.A."/>
            <person name="Didelot X."/>
            <person name="Beighton D."/>
        </authorList>
    </citation>
    <scope>NUCLEOTIDE SEQUENCE [LARGE SCALE GENOMIC DNA]</scope>
    <source>
        <strain evidence="6 7">WE6B-3</strain>
    </source>
</reference>
<dbReference type="Pfam" id="PF00156">
    <property type="entry name" value="Pribosyltran"/>
    <property type="match status" value="1"/>
</dbReference>
<feature type="short sequence motif" description="PRPP-binding" evidence="4">
    <location>
        <begin position="129"/>
        <end position="141"/>
    </location>
</feature>